<gene>
    <name evidence="2" type="ORF">RGQ29_031828</name>
</gene>
<organism evidence="2 3">
    <name type="scientific">Quercus rubra</name>
    <name type="common">Northern red oak</name>
    <name type="synonym">Quercus borealis</name>
    <dbReference type="NCBI Taxonomy" id="3512"/>
    <lineage>
        <taxon>Eukaryota</taxon>
        <taxon>Viridiplantae</taxon>
        <taxon>Streptophyta</taxon>
        <taxon>Embryophyta</taxon>
        <taxon>Tracheophyta</taxon>
        <taxon>Spermatophyta</taxon>
        <taxon>Magnoliopsida</taxon>
        <taxon>eudicotyledons</taxon>
        <taxon>Gunneridae</taxon>
        <taxon>Pentapetalae</taxon>
        <taxon>rosids</taxon>
        <taxon>fabids</taxon>
        <taxon>Fagales</taxon>
        <taxon>Fagaceae</taxon>
        <taxon>Quercus</taxon>
    </lineage>
</organism>
<proteinExistence type="predicted"/>
<evidence type="ECO:0000313" key="2">
    <source>
        <dbReference type="EMBL" id="KAK4540596.1"/>
    </source>
</evidence>
<comment type="caution">
    <text evidence="2">The sequence shown here is derived from an EMBL/GenBank/DDBJ whole genome shotgun (WGS) entry which is preliminary data.</text>
</comment>
<evidence type="ECO:0000256" key="1">
    <source>
        <dbReference type="SAM" id="SignalP"/>
    </source>
</evidence>
<reference evidence="2 3" key="1">
    <citation type="journal article" date="2023" name="G3 (Bethesda)">
        <title>A haplotype-resolved chromosome-scale genome for Quercus rubra L. provides insights into the genetics of adaptive traits for red oak species.</title>
        <authorList>
            <person name="Kapoor B."/>
            <person name="Jenkins J."/>
            <person name="Schmutz J."/>
            <person name="Zhebentyayeva T."/>
            <person name="Kuelheim C."/>
            <person name="Coggeshall M."/>
            <person name="Heim C."/>
            <person name="Lasky J.R."/>
            <person name="Leites L."/>
            <person name="Islam-Faridi N."/>
            <person name="Romero-Severson J."/>
            <person name="DeLeo V.L."/>
            <person name="Lucas S.M."/>
            <person name="Lazic D."/>
            <person name="Gailing O."/>
            <person name="Carlson J."/>
            <person name="Staton M."/>
        </authorList>
    </citation>
    <scope>NUCLEOTIDE SEQUENCE [LARGE SCALE GENOMIC DNA]</scope>
    <source>
        <strain evidence="2">Pseudo-F2</strain>
    </source>
</reference>
<keyword evidence="1" id="KW-0732">Signal</keyword>
<sequence length="76" mass="8681">MKWFSVFSLLMVFFLFCSNGPMREVLSQECPSDIIVKIVNCLRSKDACITRCIAIIGESFSGYCIDKDTCCCHYHI</sequence>
<feature type="chain" id="PRO_5043010032" evidence="1">
    <location>
        <begin position="28"/>
        <end position="76"/>
    </location>
</feature>
<feature type="signal peptide" evidence="1">
    <location>
        <begin position="1"/>
        <end position="27"/>
    </location>
</feature>
<accession>A0AAN7DUL5</accession>
<evidence type="ECO:0000313" key="3">
    <source>
        <dbReference type="Proteomes" id="UP001324115"/>
    </source>
</evidence>
<dbReference type="Proteomes" id="UP001324115">
    <property type="component" value="Unassembled WGS sequence"/>
</dbReference>
<name>A0AAN7DUL5_QUERU</name>
<dbReference type="EMBL" id="JAXUIC010000432">
    <property type="protein sequence ID" value="KAK4540596.1"/>
    <property type="molecule type" value="Genomic_DNA"/>
</dbReference>
<protein>
    <submittedName>
        <fullName evidence="2">Uncharacterized protein</fullName>
    </submittedName>
</protein>
<keyword evidence="3" id="KW-1185">Reference proteome</keyword>
<dbReference type="AlphaFoldDB" id="A0AAN7DUL5"/>